<dbReference type="PIRSF" id="PIRSF017393">
    <property type="entry name" value="MTase_SAV2177"/>
    <property type="match status" value="1"/>
</dbReference>
<dbReference type="EMBL" id="BAAAPF010000253">
    <property type="protein sequence ID" value="GAA1499638.1"/>
    <property type="molecule type" value="Genomic_DNA"/>
</dbReference>
<dbReference type="Proteomes" id="UP001500443">
    <property type="component" value="Unassembled WGS sequence"/>
</dbReference>
<dbReference type="GO" id="GO:0032259">
    <property type="term" value="P:methylation"/>
    <property type="evidence" value="ECO:0007669"/>
    <property type="project" value="UniProtKB-KW"/>
</dbReference>
<dbReference type="Pfam" id="PF04672">
    <property type="entry name" value="Methyltransf_19"/>
    <property type="match status" value="1"/>
</dbReference>
<gene>
    <name evidence="2" type="ORF">GCM10009802_53650</name>
</gene>
<evidence type="ECO:0000313" key="3">
    <source>
        <dbReference type="Proteomes" id="UP001500443"/>
    </source>
</evidence>
<dbReference type="RefSeq" id="WP_344293077.1">
    <property type="nucleotide sequence ID" value="NZ_BAAAPF010000253.1"/>
</dbReference>
<keyword evidence="2" id="KW-0489">Methyltransferase</keyword>
<keyword evidence="3" id="KW-1185">Reference proteome</keyword>
<proteinExistence type="predicted"/>
<organism evidence="2 3">
    <name type="scientific">Streptomyces synnematoformans</name>
    <dbReference type="NCBI Taxonomy" id="415721"/>
    <lineage>
        <taxon>Bacteria</taxon>
        <taxon>Bacillati</taxon>
        <taxon>Actinomycetota</taxon>
        <taxon>Actinomycetes</taxon>
        <taxon>Kitasatosporales</taxon>
        <taxon>Streptomycetaceae</taxon>
        <taxon>Streptomyces</taxon>
    </lineage>
</organism>
<protein>
    <submittedName>
        <fullName evidence="2">SAM-dependent methyltransferase</fullName>
    </submittedName>
</protein>
<comment type="caution">
    <text evidence="2">The sequence shown here is derived from an EMBL/GenBank/DDBJ whole genome shotgun (WGS) entry which is preliminary data.</text>
</comment>
<keyword evidence="2" id="KW-0808">Transferase</keyword>
<reference evidence="2 3" key="1">
    <citation type="journal article" date="2019" name="Int. J. Syst. Evol. Microbiol.">
        <title>The Global Catalogue of Microorganisms (GCM) 10K type strain sequencing project: providing services to taxonomists for standard genome sequencing and annotation.</title>
        <authorList>
            <consortium name="The Broad Institute Genomics Platform"/>
            <consortium name="The Broad Institute Genome Sequencing Center for Infectious Disease"/>
            <person name="Wu L."/>
            <person name="Ma J."/>
        </authorList>
    </citation>
    <scope>NUCLEOTIDE SEQUENCE [LARGE SCALE GENOMIC DNA]</scope>
    <source>
        <strain evidence="2 3">JCM 15481</strain>
    </source>
</reference>
<dbReference type="InterPro" id="IPR006764">
    <property type="entry name" value="SAM_dep_MeTrfase_SAV2177_type"/>
</dbReference>
<dbReference type="GO" id="GO:0008168">
    <property type="term" value="F:methyltransferase activity"/>
    <property type="evidence" value="ECO:0007669"/>
    <property type="project" value="UniProtKB-KW"/>
</dbReference>
<dbReference type="InterPro" id="IPR029063">
    <property type="entry name" value="SAM-dependent_MTases_sf"/>
</dbReference>
<dbReference type="Gene3D" id="3.40.50.150">
    <property type="entry name" value="Vaccinia Virus protein VP39"/>
    <property type="match status" value="1"/>
</dbReference>
<sequence length="272" mass="29675">MSDDGTADGPRGRSPLPDPTAAHASRTYDYHLGGRDHLGPDRALVDEVESTLMPDVKMRVRAQRLFLERAVRYLVEEAGVRQLLDLGCGLPQQRMPNVHEIAHAAAPGTRTVYVDNNPVAVAHMQALQTDGDLTVAFTGDVRRPEDILDDPQARAVLDFDRPVGVLLVGLLHFLSDADEPAGLVARIRRGVAPGSHLVASQISAELDPRVERLTEVWARGATPMVQRGRAELERITAGWEPVDPGIVVAHEWRPRAGDRTEGNAYALVAVRP</sequence>
<name>A0ABN1ZI93_9ACTN</name>
<evidence type="ECO:0000256" key="1">
    <source>
        <dbReference type="SAM" id="MobiDB-lite"/>
    </source>
</evidence>
<accession>A0ABN1ZI93</accession>
<feature type="region of interest" description="Disordered" evidence="1">
    <location>
        <begin position="1"/>
        <end position="23"/>
    </location>
</feature>
<dbReference type="SUPFAM" id="SSF53335">
    <property type="entry name" value="S-adenosyl-L-methionine-dependent methyltransferases"/>
    <property type="match status" value="1"/>
</dbReference>
<evidence type="ECO:0000313" key="2">
    <source>
        <dbReference type="EMBL" id="GAA1499638.1"/>
    </source>
</evidence>